<feature type="domain" description="RNA polymerase sigma factor 70 region 4 type 2" evidence="6">
    <location>
        <begin position="123"/>
        <end position="175"/>
    </location>
</feature>
<evidence type="ECO:0000313" key="7">
    <source>
        <dbReference type="EMBL" id="SEG13450.1"/>
    </source>
</evidence>
<dbReference type="SUPFAM" id="SSF88946">
    <property type="entry name" value="Sigma2 domain of RNA polymerase sigma factors"/>
    <property type="match status" value="1"/>
</dbReference>
<dbReference type="InterPro" id="IPR036388">
    <property type="entry name" value="WH-like_DNA-bd_sf"/>
</dbReference>
<dbReference type="Gene3D" id="1.10.10.10">
    <property type="entry name" value="Winged helix-like DNA-binding domain superfamily/Winged helix DNA-binding domain"/>
    <property type="match status" value="1"/>
</dbReference>
<dbReference type="PANTHER" id="PTHR43133">
    <property type="entry name" value="RNA POLYMERASE ECF-TYPE SIGMA FACTO"/>
    <property type="match status" value="1"/>
</dbReference>
<evidence type="ECO:0000313" key="8">
    <source>
        <dbReference type="Proteomes" id="UP000236752"/>
    </source>
</evidence>
<dbReference type="EMBL" id="FNUZ01000002">
    <property type="protein sequence ID" value="SEG13450.1"/>
    <property type="molecule type" value="Genomic_DNA"/>
</dbReference>
<protein>
    <submittedName>
        <fullName evidence="7">RNA polymerase sigma-70 factor, ECF subfamily</fullName>
    </submittedName>
</protein>
<reference evidence="7 8" key="1">
    <citation type="submission" date="2016-10" db="EMBL/GenBank/DDBJ databases">
        <authorList>
            <person name="de Groot N.N."/>
        </authorList>
    </citation>
    <scope>NUCLEOTIDE SEQUENCE [LARGE SCALE GENOMIC DNA]</scope>
    <source>
        <strain evidence="7 8">DSM 26915</strain>
    </source>
</reference>
<dbReference type="PANTHER" id="PTHR43133:SF62">
    <property type="entry name" value="RNA POLYMERASE SIGMA FACTOR SIGZ"/>
    <property type="match status" value="1"/>
</dbReference>
<dbReference type="InterPro" id="IPR014284">
    <property type="entry name" value="RNA_pol_sigma-70_dom"/>
</dbReference>
<proteinExistence type="inferred from homology"/>
<sequence length="181" mass="20728">MTPQQEIENLLSKIALGDRNAFSLLYDRTSAKLFSVCLRVLKDRTEAEEALQEAFLRIWHRANMYRTNGYSPMTWLITLTRNIAIDRYRKAGPKASEKLDLAEVVADDRPGPEAQVVASGERARLEMCLKELPADRAVLIERAYLDGDTYQQLSDATGVKLNTIRTWLRRSLQQLRECLVQ</sequence>
<dbReference type="SUPFAM" id="SSF88659">
    <property type="entry name" value="Sigma3 and sigma4 domains of RNA polymerase sigma factors"/>
    <property type="match status" value="1"/>
</dbReference>
<dbReference type="InterPro" id="IPR013325">
    <property type="entry name" value="RNA_pol_sigma_r2"/>
</dbReference>
<name>A0A1H5XPZ3_9RHOB</name>
<dbReference type="RefSeq" id="WP_200813196.1">
    <property type="nucleotide sequence ID" value="NZ_FNUZ01000002.1"/>
</dbReference>
<dbReference type="GO" id="GO:0006352">
    <property type="term" value="P:DNA-templated transcription initiation"/>
    <property type="evidence" value="ECO:0007669"/>
    <property type="project" value="InterPro"/>
</dbReference>
<evidence type="ECO:0000259" key="5">
    <source>
        <dbReference type="Pfam" id="PF04542"/>
    </source>
</evidence>
<dbReference type="Pfam" id="PF04542">
    <property type="entry name" value="Sigma70_r2"/>
    <property type="match status" value="1"/>
</dbReference>
<dbReference type="InterPro" id="IPR039425">
    <property type="entry name" value="RNA_pol_sigma-70-like"/>
</dbReference>
<evidence type="ECO:0000256" key="2">
    <source>
        <dbReference type="ARBA" id="ARBA00023015"/>
    </source>
</evidence>
<dbReference type="GO" id="GO:0003677">
    <property type="term" value="F:DNA binding"/>
    <property type="evidence" value="ECO:0007669"/>
    <property type="project" value="InterPro"/>
</dbReference>
<dbReference type="InterPro" id="IPR007627">
    <property type="entry name" value="RNA_pol_sigma70_r2"/>
</dbReference>
<feature type="domain" description="RNA polymerase sigma-70 region 2" evidence="5">
    <location>
        <begin position="25"/>
        <end position="91"/>
    </location>
</feature>
<comment type="similarity">
    <text evidence="1">Belongs to the sigma-70 factor family. ECF subfamily.</text>
</comment>
<organism evidence="7 8">
    <name type="scientific">Thalassococcus halodurans</name>
    <dbReference type="NCBI Taxonomy" id="373675"/>
    <lineage>
        <taxon>Bacteria</taxon>
        <taxon>Pseudomonadati</taxon>
        <taxon>Pseudomonadota</taxon>
        <taxon>Alphaproteobacteria</taxon>
        <taxon>Rhodobacterales</taxon>
        <taxon>Roseobacteraceae</taxon>
        <taxon>Thalassococcus</taxon>
    </lineage>
</organism>
<dbReference type="Gene3D" id="1.10.1740.10">
    <property type="match status" value="1"/>
</dbReference>
<keyword evidence="2" id="KW-0805">Transcription regulation</keyword>
<evidence type="ECO:0000256" key="4">
    <source>
        <dbReference type="ARBA" id="ARBA00023163"/>
    </source>
</evidence>
<dbReference type="InterPro" id="IPR013324">
    <property type="entry name" value="RNA_pol_sigma_r3/r4-like"/>
</dbReference>
<keyword evidence="3" id="KW-0731">Sigma factor</keyword>
<dbReference type="Proteomes" id="UP000236752">
    <property type="component" value="Unassembled WGS sequence"/>
</dbReference>
<keyword evidence="8" id="KW-1185">Reference proteome</keyword>
<evidence type="ECO:0000259" key="6">
    <source>
        <dbReference type="Pfam" id="PF08281"/>
    </source>
</evidence>
<dbReference type="NCBIfam" id="TIGR02937">
    <property type="entry name" value="sigma70-ECF"/>
    <property type="match status" value="1"/>
</dbReference>
<evidence type="ECO:0000256" key="1">
    <source>
        <dbReference type="ARBA" id="ARBA00010641"/>
    </source>
</evidence>
<accession>A0A1H5XPZ3</accession>
<evidence type="ECO:0000256" key="3">
    <source>
        <dbReference type="ARBA" id="ARBA00023082"/>
    </source>
</evidence>
<dbReference type="Pfam" id="PF08281">
    <property type="entry name" value="Sigma70_r4_2"/>
    <property type="match status" value="1"/>
</dbReference>
<dbReference type="AlphaFoldDB" id="A0A1H5XPZ3"/>
<dbReference type="InterPro" id="IPR013249">
    <property type="entry name" value="RNA_pol_sigma70_r4_t2"/>
</dbReference>
<keyword evidence="4" id="KW-0804">Transcription</keyword>
<dbReference type="GO" id="GO:0016987">
    <property type="term" value="F:sigma factor activity"/>
    <property type="evidence" value="ECO:0007669"/>
    <property type="project" value="UniProtKB-KW"/>
</dbReference>
<gene>
    <name evidence="7" type="ORF">SAMN04488045_1965</name>
</gene>